<sequence length="308" mass="34159">MAPAAGRRTWWVLGLVAAVLLAVLVWPRGEGRRLEEEPQVEVVGEDGRTARMGIEEYVAGVVAGEMRAGWPKEAYAAQALLARSFTLEYLNSHEGNRISTDFEEAQAFRPDQVTDVIRRAVEETRGKVLTYQGKVIRGWFHAYAGGETASAREGLAFQESEPPYIKTVRLASNPYVPDEYRQWSLTVPLEEVRRALAGLGQDVGAIRDLAARTGPTGRITQVEITTDRGPITVTGPDFRKALDPERMKSSKVTRFDVQGGSLQIEGTGFGHGVGLSQWDALMLAKEGKSPEEIVQTFFKDVEIEKRWR</sequence>
<dbReference type="PATRIC" id="fig|1555112.3.peg.3627"/>
<accession>A0A0K2SQJ7</accession>
<evidence type="ECO:0000259" key="1">
    <source>
        <dbReference type="Pfam" id="PF08486"/>
    </source>
</evidence>
<organism evidence="2 3">
    <name type="scientific">Limnochorda pilosa</name>
    <dbReference type="NCBI Taxonomy" id="1555112"/>
    <lineage>
        <taxon>Bacteria</taxon>
        <taxon>Bacillati</taxon>
        <taxon>Bacillota</taxon>
        <taxon>Limnochordia</taxon>
        <taxon>Limnochordales</taxon>
        <taxon>Limnochordaceae</taxon>
        <taxon>Limnochorda</taxon>
    </lineage>
</organism>
<dbReference type="Pfam" id="PF08486">
    <property type="entry name" value="SpoIID"/>
    <property type="match status" value="1"/>
</dbReference>
<dbReference type="STRING" id="1555112.LIP_3591"/>
<reference evidence="3" key="2">
    <citation type="journal article" date="2016" name="Int. J. Syst. Evol. Microbiol.">
        <title>Complete genome sequence and cell structure of Limnochorda pilosa, a Gram-negative spore-former within the phylum Firmicutes.</title>
        <authorList>
            <person name="Watanabe M."/>
            <person name="Kojima H."/>
            <person name="Fukui M."/>
        </authorList>
    </citation>
    <scope>NUCLEOTIDE SEQUENCE [LARGE SCALE GENOMIC DNA]</scope>
    <source>
        <strain evidence="3">HC45</strain>
    </source>
</reference>
<dbReference type="NCBIfam" id="TIGR02669">
    <property type="entry name" value="SpoIID_LytB"/>
    <property type="match status" value="1"/>
</dbReference>
<name>A0A0K2SQJ7_LIMPI</name>
<dbReference type="InterPro" id="IPR013486">
    <property type="entry name" value="SpoIID/LytB"/>
</dbReference>
<proteinExistence type="predicted"/>
<evidence type="ECO:0000313" key="3">
    <source>
        <dbReference type="Proteomes" id="UP000065807"/>
    </source>
</evidence>
<dbReference type="KEGG" id="lpil:LIP_3591"/>
<keyword evidence="3" id="KW-1185">Reference proteome</keyword>
<dbReference type="AlphaFoldDB" id="A0A0K2SQJ7"/>
<evidence type="ECO:0000313" key="2">
    <source>
        <dbReference type="EMBL" id="BAS29400.1"/>
    </source>
</evidence>
<protein>
    <submittedName>
        <fullName evidence="2">Stage II sporulation protein SpoIID</fullName>
    </submittedName>
</protein>
<feature type="domain" description="Sporulation stage II protein D amidase enhancer LytB N-terminal" evidence="1">
    <location>
        <begin position="50"/>
        <end position="131"/>
    </location>
</feature>
<dbReference type="EMBL" id="AP014924">
    <property type="protein sequence ID" value="BAS29400.1"/>
    <property type="molecule type" value="Genomic_DNA"/>
</dbReference>
<gene>
    <name evidence="2" type="ORF">LIP_3591</name>
</gene>
<dbReference type="GO" id="GO:0030435">
    <property type="term" value="P:sporulation resulting in formation of a cellular spore"/>
    <property type="evidence" value="ECO:0007669"/>
    <property type="project" value="InterPro"/>
</dbReference>
<reference evidence="3" key="1">
    <citation type="submission" date="2015-07" db="EMBL/GenBank/DDBJ databases">
        <title>Complete genome sequence and phylogenetic analysis of Limnochorda pilosa.</title>
        <authorList>
            <person name="Watanabe M."/>
            <person name="Kojima H."/>
            <person name="Fukui M."/>
        </authorList>
    </citation>
    <scope>NUCLEOTIDE SEQUENCE [LARGE SCALE GENOMIC DNA]</scope>
    <source>
        <strain evidence="3">HC45</strain>
    </source>
</reference>
<dbReference type="Proteomes" id="UP000065807">
    <property type="component" value="Chromosome"/>
</dbReference>
<dbReference type="OrthoDB" id="9794671at2"/>
<dbReference type="RefSeq" id="WP_068141067.1">
    <property type="nucleotide sequence ID" value="NZ_AP014924.1"/>
</dbReference>
<dbReference type="InterPro" id="IPR013693">
    <property type="entry name" value="SpoIID/LytB_N"/>
</dbReference>